<comment type="similarity">
    <text evidence="2">Belongs to the bZIP family.</text>
</comment>
<keyword evidence="10" id="KW-1185">Reference proteome</keyword>
<evidence type="ECO:0000256" key="3">
    <source>
        <dbReference type="ARBA" id="ARBA00023015"/>
    </source>
</evidence>
<feature type="compositionally biased region" description="Low complexity" evidence="7">
    <location>
        <begin position="175"/>
        <end position="189"/>
    </location>
</feature>
<dbReference type="GO" id="GO:0003700">
    <property type="term" value="F:DNA-binding transcription factor activity"/>
    <property type="evidence" value="ECO:0007669"/>
    <property type="project" value="InterPro"/>
</dbReference>
<dbReference type="CDD" id="cd14812">
    <property type="entry name" value="bZIP_u3"/>
    <property type="match status" value="1"/>
</dbReference>
<dbReference type="PANTHER" id="PTHR47416">
    <property type="entry name" value="BASIC-LEUCINE ZIPPER TRANSCRIPTION FACTOR F-RELATED"/>
    <property type="match status" value="1"/>
</dbReference>
<evidence type="ECO:0000313" key="9">
    <source>
        <dbReference type="EMBL" id="KAG0657590.1"/>
    </source>
</evidence>
<evidence type="ECO:0000313" key="10">
    <source>
        <dbReference type="Proteomes" id="UP000777482"/>
    </source>
</evidence>
<dbReference type="AlphaFoldDB" id="A0A9P6VYT9"/>
<comment type="caution">
    <text evidence="9">The sequence shown here is derived from an EMBL/GenBank/DDBJ whole genome shotgun (WGS) entry which is preliminary data.</text>
</comment>
<protein>
    <recommendedName>
        <fullName evidence="8">BZIP domain-containing protein</fullName>
    </recommendedName>
</protein>
<feature type="domain" description="BZIP" evidence="8">
    <location>
        <begin position="102"/>
        <end position="139"/>
    </location>
</feature>
<dbReference type="Pfam" id="PF00170">
    <property type="entry name" value="bZIP_1"/>
    <property type="match status" value="1"/>
</dbReference>
<feature type="compositionally biased region" description="Polar residues" evidence="7">
    <location>
        <begin position="313"/>
        <end position="322"/>
    </location>
</feature>
<organism evidence="9 10">
    <name type="scientific">Rhodotorula mucilaginosa</name>
    <name type="common">Yeast</name>
    <name type="synonym">Rhodotorula rubra</name>
    <dbReference type="NCBI Taxonomy" id="5537"/>
    <lineage>
        <taxon>Eukaryota</taxon>
        <taxon>Fungi</taxon>
        <taxon>Dikarya</taxon>
        <taxon>Basidiomycota</taxon>
        <taxon>Pucciniomycotina</taxon>
        <taxon>Microbotryomycetes</taxon>
        <taxon>Sporidiobolales</taxon>
        <taxon>Sporidiobolaceae</taxon>
        <taxon>Rhodotorula</taxon>
    </lineage>
</organism>
<dbReference type="PANTHER" id="PTHR47416:SF8">
    <property type="entry name" value="BASIC-LEUCINE ZIPPER TRANSCRIPTION FACTOR E-RELATED"/>
    <property type="match status" value="1"/>
</dbReference>
<dbReference type="Gene3D" id="1.20.5.170">
    <property type="match status" value="1"/>
</dbReference>
<dbReference type="OrthoDB" id="2529708at2759"/>
<dbReference type="EMBL" id="PUHQ01000079">
    <property type="protein sequence ID" value="KAG0657590.1"/>
    <property type="molecule type" value="Genomic_DNA"/>
</dbReference>
<dbReference type="Proteomes" id="UP000777482">
    <property type="component" value="Unassembled WGS sequence"/>
</dbReference>
<evidence type="ECO:0000256" key="7">
    <source>
        <dbReference type="SAM" id="MobiDB-lite"/>
    </source>
</evidence>
<evidence type="ECO:0000256" key="4">
    <source>
        <dbReference type="ARBA" id="ARBA00023125"/>
    </source>
</evidence>
<accession>A0A9P6VYT9</accession>
<feature type="compositionally biased region" description="Basic and acidic residues" evidence="7">
    <location>
        <begin position="95"/>
        <end position="105"/>
    </location>
</feature>
<feature type="region of interest" description="Disordered" evidence="7">
    <location>
        <begin position="145"/>
        <end position="199"/>
    </location>
</feature>
<dbReference type="SUPFAM" id="SSF57959">
    <property type="entry name" value="Leucine zipper domain"/>
    <property type="match status" value="1"/>
</dbReference>
<keyword evidence="6" id="KW-0539">Nucleus</keyword>
<dbReference type="PROSITE" id="PS50217">
    <property type="entry name" value="BZIP"/>
    <property type="match status" value="1"/>
</dbReference>
<evidence type="ECO:0000256" key="1">
    <source>
        <dbReference type="ARBA" id="ARBA00004123"/>
    </source>
</evidence>
<comment type="subcellular location">
    <subcellularLocation>
        <location evidence="1">Nucleus</location>
    </subcellularLocation>
</comment>
<dbReference type="InterPro" id="IPR004827">
    <property type="entry name" value="bZIP"/>
</dbReference>
<keyword evidence="3" id="KW-0805">Transcription regulation</keyword>
<feature type="region of interest" description="Disordered" evidence="7">
    <location>
        <begin position="1"/>
        <end position="126"/>
    </location>
</feature>
<dbReference type="InterPro" id="IPR046347">
    <property type="entry name" value="bZIP_sf"/>
</dbReference>
<reference evidence="9 10" key="1">
    <citation type="submission" date="2020-11" db="EMBL/GenBank/DDBJ databases">
        <title>Kefir isolates.</title>
        <authorList>
            <person name="Marcisauskas S."/>
            <person name="Kim Y."/>
            <person name="Blasche S."/>
        </authorList>
    </citation>
    <scope>NUCLEOTIDE SEQUENCE [LARGE SCALE GENOMIC DNA]</scope>
    <source>
        <strain evidence="9 10">KR</strain>
    </source>
</reference>
<gene>
    <name evidence="9" type="ORF">C6P46_006315</name>
</gene>
<dbReference type="GO" id="GO:0005634">
    <property type="term" value="C:nucleus"/>
    <property type="evidence" value="ECO:0007669"/>
    <property type="project" value="UniProtKB-SubCell"/>
</dbReference>
<dbReference type="PROSITE" id="PS00036">
    <property type="entry name" value="BZIP_BASIC"/>
    <property type="match status" value="2"/>
</dbReference>
<feature type="compositionally biased region" description="Polar residues" evidence="7">
    <location>
        <begin position="1"/>
        <end position="23"/>
    </location>
</feature>
<keyword evidence="5" id="KW-0804">Transcription</keyword>
<evidence type="ECO:0000256" key="2">
    <source>
        <dbReference type="ARBA" id="ARBA00007163"/>
    </source>
</evidence>
<dbReference type="SMART" id="SM00338">
    <property type="entry name" value="BRLZ"/>
    <property type="match status" value="1"/>
</dbReference>
<keyword evidence="4" id="KW-0238">DNA-binding</keyword>
<evidence type="ECO:0000259" key="8">
    <source>
        <dbReference type="PROSITE" id="PS50217"/>
    </source>
</evidence>
<name>A0A9P6VYT9_RHOMI</name>
<feature type="region of interest" description="Disordered" evidence="7">
    <location>
        <begin position="280"/>
        <end position="322"/>
    </location>
</feature>
<evidence type="ECO:0000256" key="6">
    <source>
        <dbReference type="ARBA" id="ARBA00023242"/>
    </source>
</evidence>
<dbReference type="GO" id="GO:0003677">
    <property type="term" value="F:DNA binding"/>
    <property type="evidence" value="ECO:0007669"/>
    <property type="project" value="UniProtKB-KW"/>
</dbReference>
<proteinExistence type="inferred from homology"/>
<sequence length="450" mass="47768">MAAASSNPTLQTTEQRSTGSGSKRNAAHEQGGEASPSQGPTRASKRSRTAVHAAVGDHEQSLNRSSSNDDGDDDHDQGRDDAAGDCGHLPPLSKHATEKEKEARRMARMIRNRNAAQASRDRKKEHTAFLERRVAQLEALLRQAGRPAPAAQPNYSIASPAGGAGTVPLPPLPGSRLRATSVSSTASSSEDAGRIADLEDENESLRAQLEIEQAEKAQLLTRLELVEEKLARLTTPDAGPISFSPFSGTSTPLPAYEPTFAFNTPDIKPLPQPEERAFVEERERQRRRTSQVSFEHLAPLDPPFSLDPPSTTSRPIETQPNDRTAASLSTFRLEALPAAAAAIVPPSTPSLSSGASSSSAAGSVSGLELDIASTPEPAAESYLDLHELDVSPEWSAWAKAVEPSFDSKAGPLESGAQPHDDEAALAYLNWSAFHDASMTTTAGDGPSDRA</sequence>
<evidence type="ECO:0000256" key="5">
    <source>
        <dbReference type="ARBA" id="ARBA00023163"/>
    </source>
</evidence>